<comment type="caution">
    <text evidence="2">The sequence shown here is derived from an EMBL/GenBank/DDBJ whole genome shotgun (WGS) entry which is preliminary data.</text>
</comment>
<proteinExistence type="predicted"/>
<keyword evidence="1" id="KW-1133">Transmembrane helix</keyword>
<protein>
    <recommendedName>
        <fullName evidence="4">DUF11 domain-containing protein</fullName>
    </recommendedName>
</protein>
<accession>A0A317CM37</accession>
<evidence type="ECO:0000256" key="1">
    <source>
        <dbReference type="SAM" id="Phobius"/>
    </source>
</evidence>
<evidence type="ECO:0008006" key="4">
    <source>
        <dbReference type="Google" id="ProtNLM"/>
    </source>
</evidence>
<keyword evidence="1" id="KW-0812">Transmembrane</keyword>
<evidence type="ECO:0000313" key="2">
    <source>
        <dbReference type="EMBL" id="PWQ97382.1"/>
    </source>
</evidence>
<keyword evidence="3" id="KW-1185">Reference proteome</keyword>
<feature type="transmembrane region" description="Helical" evidence="1">
    <location>
        <begin position="27"/>
        <end position="47"/>
    </location>
</feature>
<keyword evidence="1" id="KW-0472">Membrane</keyword>
<dbReference type="AlphaFoldDB" id="A0A317CM37"/>
<dbReference type="EMBL" id="QGKM01000026">
    <property type="protein sequence ID" value="PWQ97382.1"/>
    <property type="molecule type" value="Genomic_DNA"/>
</dbReference>
<evidence type="ECO:0000313" key="3">
    <source>
        <dbReference type="Proteomes" id="UP000245539"/>
    </source>
</evidence>
<organism evidence="2 3">
    <name type="scientific">Leucothrix pacifica</name>
    <dbReference type="NCBI Taxonomy" id="1247513"/>
    <lineage>
        <taxon>Bacteria</taxon>
        <taxon>Pseudomonadati</taxon>
        <taxon>Pseudomonadota</taxon>
        <taxon>Gammaproteobacteria</taxon>
        <taxon>Thiotrichales</taxon>
        <taxon>Thiotrichaceae</taxon>
        <taxon>Leucothrix</taxon>
    </lineage>
</organism>
<name>A0A317CM37_9GAMM</name>
<dbReference type="InterPro" id="IPR037221">
    <property type="entry name" value="H-type_lectin_dom_sf"/>
</dbReference>
<reference evidence="2 3" key="1">
    <citation type="submission" date="2018-05" db="EMBL/GenBank/DDBJ databases">
        <title>Leucothrix arctica sp. nov., isolated from Arctic seawater.</title>
        <authorList>
            <person name="Choi A."/>
            <person name="Baek K."/>
        </authorList>
    </citation>
    <scope>NUCLEOTIDE SEQUENCE [LARGE SCALE GENOMIC DNA]</scope>
    <source>
        <strain evidence="2 3">JCM 18388</strain>
    </source>
</reference>
<gene>
    <name evidence="2" type="ORF">DKW60_10490</name>
</gene>
<sequence>MADFGCLQPSPVVILNKKHNKNNAMRNLLLSLVLVGSYSFISPAMAWKTEAAAFTTHNTFNDSSWQSIGFRQSYTAIPVVVTIPTTAGGDPSTTRIRNVDKNGFEVSPVEVYARDGPHVAMASAYLAVEPGVHLFPDGTVIEAGFVNTSRTQQASNVGGVSSWENVTLQHNFGSPPTIVAAIQTMNNETGENGSQAPSVSSLPWLTIAMDNITASSFNVALERSESSQGSVTQNEQIGYIAIAQNASGSFTDSQNISVEYLGETSSTNIRGWSNGDTIHSYGTAFSSAPISIFTKNTRNNPDGGWLRRNSNTTTTTIRLRVDEDTDNDNERSITTADAEAAGILSFSRAFDANFPPGFTMKKTSRVISDPINNMTNPKAIPGAIVEYTLVVTNTGHDYTDNNQFAISDALPPDTALLVSDIPGGTGGPIGFTDGATSSQTNWVFTSLSSQTDSIDFSDDGSDFSYVPTADGEGADSSITHIRLKPQGSFAAYPPSHPSAIYTYRVIIK</sequence>
<dbReference type="Gene3D" id="2.60.40.2080">
    <property type="match status" value="1"/>
</dbReference>
<dbReference type="Proteomes" id="UP000245539">
    <property type="component" value="Unassembled WGS sequence"/>
</dbReference>